<dbReference type="RefSeq" id="WP_147133453.1">
    <property type="nucleotide sequence ID" value="NZ_BAABIJ010000001.1"/>
</dbReference>
<evidence type="ECO:0000313" key="9">
    <source>
        <dbReference type="EMBL" id="TWJ15181.1"/>
    </source>
</evidence>
<dbReference type="SUPFAM" id="SSF88946">
    <property type="entry name" value="Sigma2 domain of RNA polymerase sigma factors"/>
    <property type="match status" value="1"/>
</dbReference>
<accession>A0A562VBJ0</accession>
<comment type="caution">
    <text evidence="9">The sequence shown here is derived from an EMBL/GenBank/DDBJ whole genome shotgun (WGS) entry which is preliminary data.</text>
</comment>
<dbReference type="InterPro" id="IPR013324">
    <property type="entry name" value="RNA_pol_sigma_r3/r4-like"/>
</dbReference>
<dbReference type="CDD" id="cd06171">
    <property type="entry name" value="Sigma70_r4"/>
    <property type="match status" value="1"/>
</dbReference>
<reference evidence="9 10" key="1">
    <citation type="journal article" date="2013" name="Stand. Genomic Sci.">
        <title>Genomic Encyclopedia of Type Strains, Phase I: The one thousand microbial genomes (KMG-I) project.</title>
        <authorList>
            <person name="Kyrpides N.C."/>
            <person name="Woyke T."/>
            <person name="Eisen J.A."/>
            <person name="Garrity G."/>
            <person name="Lilburn T.G."/>
            <person name="Beck B.J."/>
            <person name="Whitman W.B."/>
            <person name="Hugenholtz P."/>
            <person name="Klenk H.P."/>
        </authorList>
    </citation>
    <scope>NUCLEOTIDE SEQUENCE [LARGE SCALE GENOMIC DNA]</scope>
    <source>
        <strain evidence="9 10">DSM 45044</strain>
    </source>
</reference>
<keyword evidence="4 6" id="KW-0238">DNA-binding</keyword>
<feature type="domain" description="RNA polymerase sigma-70" evidence="7">
    <location>
        <begin position="113"/>
        <end position="126"/>
    </location>
</feature>
<evidence type="ECO:0000259" key="7">
    <source>
        <dbReference type="PROSITE" id="PS00715"/>
    </source>
</evidence>
<protein>
    <recommendedName>
        <fullName evidence="6">RNA polymerase sigma factor</fullName>
    </recommendedName>
</protein>
<dbReference type="PANTHER" id="PTHR30603">
    <property type="entry name" value="RNA POLYMERASE SIGMA FACTOR RPO"/>
    <property type="match status" value="1"/>
</dbReference>
<comment type="similarity">
    <text evidence="1 6">Belongs to the sigma-70 factor family.</text>
</comment>
<evidence type="ECO:0000256" key="1">
    <source>
        <dbReference type="ARBA" id="ARBA00007788"/>
    </source>
</evidence>
<keyword evidence="10" id="KW-1185">Reference proteome</keyword>
<feature type="domain" description="RNA polymerase sigma-70" evidence="8">
    <location>
        <begin position="282"/>
        <end position="308"/>
    </location>
</feature>
<dbReference type="GO" id="GO:0003677">
    <property type="term" value="F:DNA binding"/>
    <property type="evidence" value="ECO:0007669"/>
    <property type="project" value="UniProtKB-KW"/>
</dbReference>
<dbReference type="InterPro" id="IPR000943">
    <property type="entry name" value="RNA_pol_sigma70"/>
</dbReference>
<dbReference type="InterPro" id="IPR007627">
    <property type="entry name" value="RNA_pol_sigma70_r2"/>
</dbReference>
<dbReference type="Gene3D" id="1.10.601.10">
    <property type="entry name" value="RNA Polymerase Primary Sigma Factor"/>
    <property type="match status" value="2"/>
</dbReference>
<evidence type="ECO:0000256" key="2">
    <source>
        <dbReference type="ARBA" id="ARBA00023015"/>
    </source>
</evidence>
<dbReference type="GO" id="GO:0006352">
    <property type="term" value="P:DNA-templated transcription initiation"/>
    <property type="evidence" value="ECO:0007669"/>
    <property type="project" value="InterPro"/>
</dbReference>
<keyword evidence="2 6" id="KW-0805">Transcription regulation</keyword>
<dbReference type="NCBIfam" id="TIGR02937">
    <property type="entry name" value="sigma70-ECF"/>
    <property type="match status" value="1"/>
</dbReference>
<dbReference type="PANTHER" id="PTHR30603:SF60">
    <property type="entry name" value="RNA POLYMERASE SIGMA FACTOR RPOD"/>
    <property type="match status" value="1"/>
</dbReference>
<dbReference type="GO" id="GO:0016987">
    <property type="term" value="F:sigma factor activity"/>
    <property type="evidence" value="ECO:0007669"/>
    <property type="project" value="UniProtKB-KW"/>
</dbReference>
<organism evidence="9 10">
    <name type="scientific">Stackebrandtia albiflava</name>
    <dbReference type="NCBI Taxonomy" id="406432"/>
    <lineage>
        <taxon>Bacteria</taxon>
        <taxon>Bacillati</taxon>
        <taxon>Actinomycetota</taxon>
        <taxon>Actinomycetes</taxon>
        <taxon>Glycomycetales</taxon>
        <taxon>Glycomycetaceae</taxon>
        <taxon>Stackebrandtia</taxon>
    </lineage>
</organism>
<evidence type="ECO:0000256" key="4">
    <source>
        <dbReference type="ARBA" id="ARBA00023125"/>
    </source>
</evidence>
<evidence type="ECO:0000256" key="3">
    <source>
        <dbReference type="ARBA" id="ARBA00023082"/>
    </source>
</evidence>
<evidence type="ECO:0000259" key="8">
    <source>
        <dbReference type="PROSITE" id="PS00716"/>
    </source>
</evidence>
<dbReference type="InterPro" id="IPR013325">
    <property type="entry name" value="RNA_pol_sigma_r2"/>
</dbReference>
<dbReference type="InterPro" id="IPR036388">
    <property type="entry name" value="WH-like_DNA-bd_sf"/>
</dbReference>
<dbReference type="Proteomes" id="UP000321617">
    <property type="component" value="Unassembled WGS sequence"/>
</dbReference>
<comment type="function">
    <text evidence="6">Sigma factors are initiation factors that promote the attachment of RNA polymerase to specific initiation sites and are then released.</text>
</comment>
<dbReference type="InterPro" id="IPR014284">
    <property type="entry name" value="RNA_pol_sigma-70_dom"/>
</dbReference>
<dbReference type="InterPro" id="IPR009042">
    <property type="entry name" value="RNA_pol_sigma70_r1_2"/>
</dbReference>
<dbReference type="PROSITE" id="PS00716">
    <property type="entry name" value="SIGMA70_2"/>
    <property type="match status" value="1"/>
</dbReference>
<proteinExistence type="inferred from homology"/>
<dbReference type="InterPro" id="IPR007624">
    <property type="entry name" value="RNA_pol_sigma70_r3"/>
</dbReference>
<dbReference type="PRINTS" id="PR00046">
    <property type="entry name" value="SIGMA70FCT"/>
</dbReference>
<sequence length="322" mass="36530">MATTLIDNNTDAARHEGGVTADPIRAYLNGIGKHRLITAAEEVNLAKAIEAGLFAEVRLTDPTRPVHDERLRRDLEIVGREGRRAKDQLLKANLRLVVSIAKRYTGRGVSLLDLIQEGNLGLIRAVEKFDYTKGFKFSTYATWWIRQAITRAMADQARTIRIPAHTVEQINKMTRVRRELMVSLGREPRHDEIAAELGVEPFRVLELMSYDTEPVSLDQPVGDDRNTPLSDILRCPEDEQPGETTSYVMLRREVNDVLTSLSAREQGVLRLRFGIDDGRQRTLEEVGKAFGLSRERVRQIEKLTLHKLRHLAEADRLAEYAC</sequence>
<gene>
    <name evidence="9" type="ORF">LX16_0881</name>
</gene>
<dbReference type="Pfam" id="PF00140">
    <property type="entry name" value="Sigma70_r1_2"/>
    <property type="match status" value="1"/>
</dbReference>
<dbReference type="InterPro" id="IPR007630">
    <property type="entry name" value="RNA_pol_sigma70_r4"/>
</dbReference>
<dbReference type="InterPro" id="IPR050239">
    <property type="entry name" value="Sigma-70_RNA_pol_init_factors"/>
</dbReference>
<name>A0A562VBJ0_9ACTN</name>
<evidence type="ECO:0000256" key="5">
    <source>
        <dbReference type="ARBA" id="ARBA00023163"/>
    </source>
</evidence>
<dbReference type="Pfam" id="PF04545">
    <property type="entry name" value="Sigma70_r4"/>
    <property type="match status" value="1"/>
</dbReference>
<dbReference type="AlphaFoldDB" id="A0A562VBJ0"/>
<dbReference type="OrthoDB" id="9809557at2"/>
<dbReference type="Pfam" id="PF04539">
    <property type="entry name" value="Sigma70_r3"/>
    <property type="match status" value="1"/>
</dbReference>
<dbReference type="Gene3D" id="1.10.10.10">
    <property type="entry name" value="Winged helix-like DNA-binding domain superfamily/Winged helix DNA-binding domain"/>
    <property type="match status" value="2"/>
</dbReference>
<dbReference type="EMBL" id="VLLL01000005">
    <property type="protein sequence ID" value="TWJ15181.1"/>
    <property type="molecule type" value="Genomic_DNA"/>
</dbReference>
<dbReference type="FunFam" id="1.10.601.10:FF:000001">
    <property type="entry name" value="RNA polymerase sigma factor SigA"/>
    <property type="match status" value="1"/>
</dbReference>
<keyword evidence="3 6" id="KW-0731">Sigma factor</keyword>
<evidence type="ECO:0000256" key="6">
    <source>
        <dbReference type="RuleBase" id="RU362124"/>
    </source>
</evidence>
<keyword evidence="5 6" id="KW-0804">Transcription</keyword>
<dbReference type="Pfam" id="PF04542">
    <property type="entry name" value="Sigma70_r2"/>
    <property type="match status" value="1"/>
</dbReference>
<dbReference type="SUPFAM" id="SSF88659">
    <property type="entry name" value="Sigma3 and sigma4 domains of RNA polymerase sigma factors"/>
    <property type="match status" value="2"/>
</dbReference>
<dbReference type="PROSITE" id="PS00715">
    <property type="entry name" value="SIGMA70_1"/>
    <property type="match status" value="1"/>
</dbReference>
<evidence type="ECO:0000313" key="10">
    <source>
        <dbReference type="Proteomes" id="UP000321617"/>
    </source>
</evidence>